<evidence type="ECO:0000313" key="2">
    <source>
        <dbReference type="Proteomes" id="UP001281410"/>
    </source>
</evidence>
<accession>A0AAE0E4F4</accession>
<name>A0AAE0E4F4_9ROSI</name>
<gene>
    <name evidence="1" type="ORF">Dsin_020922</name>
</gene>
<keyword evidence="2" id="KW-1185">Reference proteome</keyword>
<sequence>MFFVEDSILFCKALKEHSLCIMKIQETYERGSGQQSNLHKSSISFSPNVDALTRSGIQKQLGIEDCNCKDMYLGLYSMKSRNGCGRRFGDGKEVSSLSEARRC</sequence>
<evidence type="ECO:0000313" key="1">
    <source>
        <dbReference type="EMBL" id="KAK3206876.1"/>
    </source>
</evidence>
<protein>
    <submittedName>
        <fullName evidence="1">Uncharacterized protein</fullName>
    </submittedName>
</protein>
<comment type="caution">
    <text evidence="1">The sequence shown here is derived from an EMBL/GenBank/DDBJ whole genome shotgun (WGS) entry which is preliminary data.</text>
</comment>
<dbReference type="Proteomes" id="UP001281410">
    <property type="component" value="Unassembled WGS sequence"/>
</dbReference>
<organism evidence="1 2">
    <name type="scientific">Dipteronia sinensis</name>
    <dbReference type="NCBI Taxonomy" id="43782"/>
    <lineage>
        <taxon>Eukaryota</taxon>
        <taxon>Viridiplantae</taxon>
        <taxon>Streptophyta</taxon>
        <taxon>Embryophyta</taxon>
        <taxon>Tracheophyta</taxon>
        <taxon>Spermatophyta</taxon>
        <taxon>Magnoliopsida</taxon>
        <taxon>eudicotyledons</taxon>
        <taxon>Gunneridae</taxon>
        <taxon>Pentapetalae</taxon>
        <taxon>rosids</taxon>
        <taxon>malvids</taxon>
        <taxon>Sapindales</taxon>
        <taxon>Sapindaceae</taxon>
        <taxon>Hippocastanoideae</taxon>
        <taxon>Acereae</taxon>
        <taxon>Dipteronia</taxon>
    </lineage>
</organism>
<dbReference type="AlphaFoldDB" id="A0AAE0E4F4"/>
<dbReference type="EMBL" id="JANJYJ010000006">
    <property type="protein sequence ID" value="KAK3206876.1"/>
    <property type="molecule type" value="Genomic_DNA"/>
</dbReference>
<reference evidence="1" key="1">
    <citation type="journal article" date="2023" name="Plant J.">
        <title>Genome sequences and population genomics provide insights into the demographic history, inbreeding, and mutation load of two 'living fossil' tree species of Dipteronia.</title>
        <authorList>
            <person name="Feng Y."/>
            <person name="Comes H.P."/>
            <person name="Chen J."/>
            <person name="Zhu S."/>
            <person name="Lu R."/>
            <person name="Zhang X."/>
            <person name="Li P."/>
            <person name="Qiu J."/>
            <person name="Olsen K.M."/>
            <person name="Qiu Y."/>
        </authorList>
    </citation>
    <scope>NUCLEOTIDE SEQUENCE</scope>
    <source>
        <strain evidence="1">NBL</strain>
    </source>
</reference>
<proteinExistence type="predicted"/>